<dbReference type="EMBL" id="DF237505">
    <property type="protein sequence ID" value="GAQ89734.1"/>
    <property type="molecule type" value="Genomic_DNA"/>
</dbReference>
<gene>
    <name evidence="2" type="ORF">KFL_005560130</name>
</gene>
<evidence type="ECO:0000313" key="2">
    <source>
        <dbReference type="EMBL" id="GAQ89734.1"/>
    </source>
</evidence>
<feature type="compositionally biased region" description="Polar residues" evidence="1">
    <location>
        <begin position="198"/>
        <end position="210"/>
    </location>
</feature>
<organism evidence="2 3">
    <name type="scientific">Klebsormidium nitens</name>
    <name type="common">Green alga</name>
    <name type="synonym">Ulothrix nitens</name>
    <dbReference type="NCBI Taxonomy" id="105231"/>
    <lineage>
        <taxon>Eukaryota</taxon>
        <taxon>Viridiplantae</taxon>
        <taxon>Streptophyta</taxon>
        <taxon>Klebsormidiophyceae</taxon>
        <taxon>Klebsormidiales</taxon>
        <taxon>Klebsormidiaceae</taxon>
        <taxon>Klebsormidium</taxon>
    </lineage>
</organism>
<dbReference type="Proteomes" id="UP000054558">
    <property type="component" value="Unassembled WGS sequence"/>
</dbReference>
<evidence type="ECO:0000313" key="3">
    <source>
        <dbReference type="Proteomes" id="UP000054558"/>
    </source>
</evidence>
<evidence type="ECO:0000256" key="1">
    <source>
        <dbReference type="SAM" id="MobiDB-lite"/>
    </source>
</evidence>
<protein>
    <submittedName>
        <fullName evidence="2">Uncharacterized protein</fullName>
    </submittedName>
</protein>
<keyword evidence="3" id="KW-1185">Reference proteome</keyword>
<proteinExistence type="predicted"/>
<sequence length="216" mass="24319">MATQIPPVRWVKDRHKGKKFFMEALRNRDDWICRVRQKESIPAPKAEDDGDEEFYADIKEGFADLDETPAAPDMQTLAAVLVCSGLIVLLLSHVCPPLSESSKHLKAAIAEQAEAAIAAVDSGRKDARTRLRNKIHNMEKQVRQFKKTANERLKVVQAQKDKKAKSDKKGSEKKSKTSSRKKRSARTSRRVLIPVQGAPQQPQRMNQPQLASFIPI</sequence>
<feature type="compositionally biased region" description="Basic residues" evidence="1">
    <location>
        <begin position="176"/>
        <end position="189"/>
    </location>
</feature>
<dbReference type="AlphaFoldDB" id="A0A1Y1IFW9"/>
<feature type="region of interest" description="Disordered" evidence="1">
    <location>
        <begin position="147"/>
        <end position="216"/>
    </location>
</feature>
<reference evidence="2 3" key="1">
    <citation type="journal article" date="2014" name="Nat. Commun.">
        <title>Klebsormidium flaccidum genome reveals primary factors for plant terrestrial adaptation.</title>
        <authorList>
            <person name="Hori K."/>
            <person name="Maruyama F."/>
            <person name="Fujisawa T."/>
            <person name="Togashi T."/>
            <person name="Yamamoto N."/>
            <person name="Seo M."/>
            <person name="Sato S."/>
            <person name="Yamada T."/>
            <person name="Mori H."/>
            <person name="Tajima N."/>
            <person name="Moriyama T."/>
            <person name="Ikeuchi M."/>
            <person name="Watanabe M."/>
            <person name="Wada H."/>
            <person name="Kobayashi K."/>
            <person name="Saito M."/>
            <person name="Masuda T."/>
            <person name="Sasaki-Sekimoto Y."/>
            <person name="Mashiguchi K."/>
            <person name="Awai K."/>
            <person name="Shimojima M."/>
            <person name="Masuda S."/>
            <person name="Iwai M."/>
            <person name="Nobusawa T."/>
            <person name="Narise T."/>
            <person name="Kondo S."/>
            <person name="Saito H."/>
            <person name="Sato R."/>
            <person name="Murakawa M."/>
            <person name="Ihara Y."/>
            <person name="Oshima-Yamada Y."/>
            <person name="Ohtaka K."/>
            <person name="Satoh M."/>
            <person name="Sonobe K."/>
            <person name="Ishii M."/>
            <person name="Ohtani R."/>
            <person name="Kanamori-Sato M."/>
            <person name="Honoki R."/>
            <person name="Miyazaki D."/>
            <person name="Mochizuki H."/>
            <person name="Umetsu J."/>
            <person name="Higashi K."/>
            <person name="Shibata D."/>
            <person name="Kamiya Y."/>
            <person name="Sato N."/>
            <person name="Nakamura Y."/>
            <person name="Tabata S."/>
            <person name="Ida S."/>
            <person name="Kurokawa K."/>
            <person name="Ohta H."/>
        </authorList>
    </citation>
    <scope>NUCLEOTIDE SEQUENCE [LARGE SCALE GENOMIC DNA]</scope>
    <source>
        <strain evidence="2 3">NIES-2285</strain>
    </source>
</reference>
<name>A0A1Y1IFW9_KLENI</name>
<accession>A0A1Y1IFW9</accession>